<reference evidence="3 4" key="1">
    <citation type="submission" date="2024-01" db="EMBL/GenBank/DDBJ databases">
        <title>Description of Olsenella sp. nov., isolated from pig feces.</title>
        <authorList>
            <person name="Chang Y.-H."/>
        </authorList>
    </citation>
    <scope>NUCLEOTIDE SEQUENCE [LARGE SCALE GENOMIC DNA]</scope>
    <source>
        <strain evidence="3 4">YH-ols2223</strain>
    </source>
</reference>
<proteinExistence type="predicted"/>
<feature type="region of interest" description="Disordered" evidence="1">
    <location>
        <begin position="316"/>
        <end position="561"/>
    </location>
</feature>
<feature type="compositionally biased region" description="Basic residues" evidence="1">
    <location>
        <begin position="518"/>
        <end position="530"/>
    </location>
</feature>
<evidence type="ECO:0000313" key="3">
    <source>
        <dbReference type="EMBL" id="MEE6147346.1"/>
    </source>
</evidence>
<feature type="compositionally biased region" description="Gly residues" evidence="1">
    <location>
        <begin position="531"/>
        <end position="555"/>
    </location>
</feature>
<comment type="caution">
    <text evidence="3">The sequence shown here is derived from an EMBL/GenBank/DDBJ whole genome shotgun (WGS) entry which is preliminary data.</text>
</comment>
<dbReference type="PANTHER" id="PTHR43830:SF3">
    <property type="entry name" value="PROTEIN PSP1"/>
    <property type="match status" value="1"/>
</dbReference>
<gene>
    <name evidence="3" type="primary">ricT</name>
    <name evidence="3" type="ORF">VXJ25_04990</name>
</gene>
<evidence type="ECO:0000256" key="1">
    <source>
        <dbReference type="SAM" id="MobiDB-lite"/>
    </source>
</evidence>
<dbReference type="Pfam" id="PF04468">
    <property type="entry name" value="PSP1"/>
    <property type="match status" value="1"/>
</dbReference>
<sequence>MPTVIPVKFRYSARDLWFNPKKSGAVCGDHVICATERGTEIGLATADPFEVSEAELGDTVGHSRLAGVLRVATDSDLALAETLAEKGERAMPVFRDLVKQSGLEMKPVGVEYLFGGEKAVCYFAAEDRVDFRQLVRDLSHALRQRIDMRQIGVREEAAIVGGYGHCGQELCCRRFGLQFEPVSIRMAKEQDLPLNSNKISGACGRLMCCLRYEFEAYRDFKGRAPKRNAVIDTPLGKAKIVEYDTPKEEICLRIENGKQVRIPLAEMVPSEAAKKKSEELGCACRPDTVLRSSLDKLNSPDVQMALAELDRKHGVVPPEDAFDESDIFVEPKRSRRGGRKRSGGDEGRQEGEQRRARRRRGDEGREEDAQRQASDASQTRTRRHHRKAAGAAAEEAPQQGKGQQGQAGQDERAEKGAQGEGGRPRGGGMRRRHHRSGDAPQAQGQGAAGERGGQRRQGKGQGRQGAEGGAQQPRHLRHPGDKGGQAGQGQGGQPQPRGQQGAPRADQGPASGDPERPARRRRHRGGRGRGRGNGGNGAPGGNGSGNDGAPGGNGSAGSPKE</sequence>
<dbReference type="NCBIfam" id="NF041131">
    <property type="entry name" value="RicT_YaaT_fam"/>
    <property type="match status" value="1"/>
</dbReference>
<dbReference type="Proteomes" id="UP001332931">
    <property type="component" value="Unassembled WGS sequence"/>
</dbReference>
<name>A0ABU7R9T1_9ACTN</name>
<feature type="compositionally biased region" description="Low complexity" evidence="1">
    <location>
        <begin position="389"/>
        <end position="408"/>
    </location>
</feature>
<protein>
    <submittedName>
        <fullName evidence="3">Regulatory iron-sulfur-containing complex subunit RicT</fullName>
    </submittedName>
</protein>
<dbReference type="InterPro" id="IPR007557">
    <property type="entry name" value="PSP1_C"/>
</dbReference>
<dbReference type="RefSeq" id="WP_330958111.1">
    <property type="nucleotide sequence ID" value="NZ_JAZGJQ010000004.1"/>
</dbReference>
<dbReference type="EMBL" id="JAZGJQ010000004">
    <property type="protein sequence ID" value="MEE6147346.1"/>
    <property type="molecule type" value="Genomic_DNA"/>
</dbReference>
<organism evidence="3 4">
    <name type="scientific">Olsenella absiana</name>
    <dbReference type="NCBI Taxonomy" id="3115222"/>
    <lineage>
        <taxon>Bacteria</taxon>
        <taxon>Bacillati</taxon>
        <taxon>Actinomycetota</taxon>
        <taxon>Coriobacteriia</taxon>
        <taxon>Coriobacteriales</taxon>
        <taxon>Atopobiaceae</taxon>
        <taxon>Olsenella</taxon>
    </lineage>
</organism>
<feature type="compositionally biased region" description="Gly residues" evidence="1">
    <location>
        <begin position="459"/>
        <end position="468"/>
    </location>
</feature>
<feature type="compositionally biased region" description="Gly residues" evidence="1">
    <location>
        <begin position="482"/>
        <end position="492"/>
    </location>
</feature>
<dbReference type="PROSITE" id="PS51411">
    <property type="entry name" value="PSP1_C"/>
    <property type="match status" value="1"/>
</dbReference>
<evidence type="ECO:0000259" key="2">
    <source>
        <dbReference type="PROSITE" id="PS51411"/>
    </source>
</evidence>
<keyword evidence="4" id="KW-1185">Reference proteome</keyword>
<dbReference type="InterPro" id="IPR047767">
    <property type="entry name" value="PSP1-like"/>
</dbReference>
<accession>A0ABU7R9T1</accession>
<feature type="domain" description="PSP1 C-terminal" evidence="2">
    <location>
        <begin position="66"/>
        <end position="151"/>
    </location>
</feature>
<dbReference type="PANTHER" id="PTHR43830">
    <property type="entry name" value="PROTEIN PSP1"/>
    <property type="match status" value="1"/>
</dbReference>
<feature type="compositionally biased region" description="Low complexity" evidence="1">
    <location>
        <begin position="493"/>
        <end position="505"/>
    </location>
</feature>
<evidence type="ECO:0000313" key="4">
    <source>
        <dbReference type="Proteomes" id="UP001332931"/>
    </source>
</evidence>
<feature type="compositionally biased region" description="Basic and acidic residues" evidence="1">
    <location>
        <begin position="342"/>
        <end position="370"/>
    </location>
</feature>
<feature type="compositionally biased region" description="Gly residues" evidence="1">
    <location>
        <begin position="418"/>
        <end position="427"/>
    </location>
</feature>